<gene>
    <name evidence="1" type="ORF">GCM10023210_39630</name>
</gene>
<reference evidence="2" key="1">
    <citation type="journal article" date="2019" name="Int. J. Syst. Evol. Microbiol.">
        <title>The Global Catalogue of Microorganisms (GCM) 10K type strain sequencing project: providing services to taxonomists for standard genome sequencing and annotation.</title>
        <authorList>
            <consortium name="The Broad Institute Genomics Platform"/>
            <consortium name="The Broad Institute Genome Sequencing Center for Infectious Disease"/>
            <person name="Wu L."/>
            <person name="Ma J."/>
        </authorList>
    </citation>
    <scope>NUCLEOTIDE SEQUENCE [LARGE SCALE GENOMIC DNA]</scope>
    <source>
        <strain evidence="2">JCM 18019</strain>
    </source>
</reference>
<accession>A0ABP9MT46</accession>
<comment type="caution">
    <text evidence="1">The sequence shown here is derived from an EMBL/GenBank/DDBJ whole genome shotgun (WGS) entry which is preliminary data.</text>
</comment>
<evidence type="ECO:0000313" key="2">
    <source>
        <dbReference type="Proteomes" id="UP001500353"/>
    </source>
</evidence>
<keyword evidence="2" id="KW-1185">Reference proteome</keyword>
<sequence>MIPTLNLVYKLGKTLRKIIDIIDKLVLIARTFHSIYFKVILKNKSFKSLE</sequence>
<dbReference type="EMBL" id="BAABHX010000009">
    <property type="protein sequence ID" value="GAA5100790.1"/>
    <property type="molecule type" value="Genomic_DNA"/>
</dbReference>
<proteinExistence type="predicted"/>
<protein>
    <submittedName>
        <fullName evidence="1">Uncharacterized protein</fullName>
    </submittedName>
</protein>
<organism evidence="1 2">
    <name type="scientific">Chryseobacterium ginsengisoli</name>
    <dbReference type="NCBI Taxonomy" id="363853"/>
    <lineage>
        <taxon>Bacteria</taxon>
        <taxon>Pseudomonadati</taxon>
        <taxon>Bacteroidota</taxon>
        <taxon>Flavobacteriia</taxon>
        <taxon>Flavobacteriales</taxon>
        <taxon>Weeksellaceae</taxon>
        <taxon>Chryseobacterium group</taxon>
        <taxon>Chryseobacterium</taxon>
    </lineage>
</organism>
<dbReference type="Proteomes" id="UP001500353">
    <property type="component" value="Unassembled WGS sequence"/>
</dbReference>
<name>A0ABP9MT46_9FLAO</name>
<evidence type="ECO:0000313" key="1">
    <source>
        <dbReference type="EMBL" id="GAA5100790.1"/>
    </source>
</evidence>